<reference evidence="4" key="1">
    <citation type="journal article" date="2010" name="Bioresour. Technol.">
        <title>Use of metagenomic approaches to isolate lipolytic genes from activated sludge.</title>
        <authorList>
            <person name="Liaw R.B."/>
            <person name="Cheng M.P."/>
            <person name="Wu M.C."/>
            <person name="Lee C.Y."/>
        </authorList>
    </citation>
    <scope>NUCLEOTIDE SEQUENCE</scope>
</reference>
<evidence type="ECO:0000259" key="3">
    <source>
        <dbReference type="Pfam" id="PF02230"/>
    </source>
</evidence>
<dbReference type="InterPro" id="IPR029058">
    <property type="entry name" value="AB_hydrolase_fold"/>
</dbReference>
<comment type="similarity">
    <text evidence="1">Belongs to the AB hydrolase superfamily. AB hydrolase 2 family.</text>
</comment>
<dbReference type="PANTHER" id="PTHR10655:SF17">
    <property type="entry name" value="LYSOPHOSPHOLIPASE-LIKE PROTEIN 1"/>
    <property type="match status" value="1"/>
</dbReference>
<feature type="domain" description="Phospholipase/carboxylesterase/thioesterase" evidence="3">
    <location>
        <begin position="21"/>
        <end position="216"/>
    </location>
</feature>
<protein>
    <submittedName>
        <fullName evidence="4">Lipase/esterase</fullName>
    </submittedName>
</protein>
<name>E0WCJ2_9BACT</name>
<dbReference type="EMBL" id="FJ951168">
    <property type="protein sequence ID" value="ADC79136.1"/>
    <property type="molecule type" value="Genomic_DNA"/>
</dbReference>
<proteinExistence type="inferred from homology"/>
<dbReference type="InterPro" id="IPR003140">
    <property type="entry name" value="PLipase/COase/thioEstase"/>
</dbReference>
<dbReference type="GO" id="GO:0016787">
    <property type="term" value="F:hydrolase activity"/>
    <property type="evidence" value="ECO:0007669"/>
    <property type="project" value="UniProtKB-KW"/>
</dbReference>
<evidence type="ECO:0000256" key="1">
    <source>
        <dbReference type="ARBA" id="ARBA00006499"/>
    </source>
</evidence>
<accession>E0WCJ2</accession>
<dbReference type="InterPro" id="IPR050565">
    <property type="entry name" value="LYPA1-2/EST-like"/>
</dbReference>
<dbReference type="SUPFAM" id="SSF53474">
    <property type="entry name" value="alpha/beta-Hydrolases"/>
    <property type="match status" value="1"/>
</dbReference>
<evidence type="ECO:0000256" key="2">
    <source>
        <dbReference type="ARBA" id="ARBA00022801"/>
    </source>
</evidence>
<evidence type="ECO:0000313" key="4">
    <source>
        <dbReference type="EMBL" id="ADC79136.1"/>
    </source>
</evidence>
<dbReference type="AlphaFoldDB" id="E0WCJ2"/>
<keyword evidence="2" id="KW-0378">Hydrolase</keyword>
<dbReference type="PANTHER" id="PTHR10655">
    <property type="entry name" value="LYSOPHOSPHOLIPASE-RELATED"/>
    <property type="match status" value="1"/>
</dbReference>
<dbReference type="Pfam" id="PF02230">
    <property type="entry name" value="Abhydrolase_2"/>
    <property type="match status" value="1"/>
</dbReference>
<dbReference type="Gene3D" id="3.40.50.1820">
    <property type="entry name" value="alpha/beta hydrolase"/>
    <property type="match status" value="1"/>
</dbReference>
<organism evidence="4">
    <name type="scientific">uncultured sludge bacterium</name>
    <dbReference type="NCBI Taxonomy" id="641485"/>
    <lineage>
        <taxon>Bacteria</taxon>
        <taxon>environmental samples</taxon>
    </lineage>
</organism>
<sequence length="226" mass="25016">MQTLIETELIYFHDWTLRVRSTERPERLLLLLHGYTGDENSMWVFARGLPSRYWMIAPRAPHIAEGGGYTWRPLQRLDPSTGSGQDFGKPTLDQLRAPAEDLLSLVDAYRASAGIDASVFDVMGFSQGAVMSSVLSFLYPQRIRKVGFLAGFVPSELEALAPRHPLEGKPFFVAHGVKDETIPIDRARRSVATLEEAGAQVTYCEDEVGHKVSAGCLSGLKAFFAD</sequence>